<dbReference type="Proteomes" id="UP000221653">
    <property type="component" value="Unassembled WGS sequence"/>
</dbReference>
<accession>A0A2A9DLC9</accession>
<dbReference type="PANTHER" id="PTHR37813">
    <property type="entry name" value="FELS-2 PROPHAGE PROTEIN"/>
    <property type="match status" value="1"/>
</dbReference>
<evidence type="ECO:0000256" key="1">
    <source>
        <dbReference type="ARBA" id="ARBA00007074"/>
    </source>
</evidence>
<dbReference type="InterPro" id="IPR010090">
    <property type="entry name" value="Phage_tape_meas"/>
</dbReference>
<dbReference type="Pfam" id="PF10145">
    <property type="entry name" value="PhageMin_Tail"/>
    <property type="match status" value="1"/>
</dbReference>
<proteinExistence type="inferred from homology"/>
<protein>
    <submittedName>
        <fullName evidence="8">TP901 family phage tail tape measure protein</fullName>
    </submittedName>
</protein>
<dbReference type="PROSITE" id="PS51935">
    <property type="entry name" value="NLPC_P60"/>
    <property type="match status" value="1"/>
</dbReference>
<dbReference type="Gene3D" id="3.90.1720.10">
    <property type="entry name" value="endopeptidase domain like (from Nostoc punctiforme)"/>
    <property type="match status" value="1"/>
</dbReference>
<evidence type="ECO:0000313" key="8">
    <source>
        <dbReference type="EMBL" id="PFG27394.1"/>
    </source>
</evidence>
<evidence type="ECO:0000256" key="3">
    <source>
        <dbReference type="ARBA" id="ARBA00022670"/>
    </source>
</evidence>
<feature type="coiled-coil region" evidence="6">
    <location>
        <begin position="1460"/>
        <end position="1560"/>
    </location>
</feature>
<evidence type="ECO:0000256" key="5">
    <source>
        <dbReference type="ARBA" id="ARBA00022807"/>
    </source>
</evidence>
<dbReference type="EMBL" id="PDJF01000001">
    <property type="protein sequence ID" value="PFG27394.1"/>
    <property type="molecule type" value="Genomic_DNA"/>
</dbReference>
<dbReference type="NCBIfam" id="TIGR01760">
    <property type="entry name" value="tape_meas_TP901"/>
    <property type="match status" value="1"/>
</dbReference>
<keyword evidence="2" id="KW-1188">Viral release from host cell</keyword>
<keyword evidence="6" id="KW-0175">Coiled coil</keyword>
<dbReference type="STRING" id="1724.GCA_001044175_00769"/>
<evidence type="ECO:0000313" key="9">
    <source>
        <dbReference type="Proteomes" id="UP000221653"/>
    </source>
</evidence>
<name>A0A2A9DLC9_9CORY</name>
<evidence type="ECO:0000256" key="6">
    <source>
        <dbReference type="SAM" id="Coils"/>
    </source>
</evidence>
<comment type="similarity">
    <text evidence="1">Belongs to the peptidase C40 family.</text>
</comment>
<evidence type="ECO:0000256" key="2">
    <source>
        <dbReference type="ARBA" id="ARBA00022612"/>
    </source>
</evidence>
<dbReference type="GO" id="GO:0008234">
    <property type="term" value="F:cysteine-type peptidase activity"/>
    <property type="evidence" value="ECO:0007669"/>
    <property type="project" value="UniProtKB-KW"/>
</dbReference>
<keyword evidence="3" id="KW-0645">Protease</keyword>
<sequence length="2167" mass="226826">MSTAAGGKIDILVEPDLKGFDKKLESGLSGVIGAAGKMGAALGAAMGGAEFARNVFETGKEFQSQLNTMAAVSQASAAQLEAVQAKARELGSATDLTATSASDAAAAMTELAKGGFSVEQSMEAAKGTLQLASAAQVDAATAATIQSQALQAFSLDASEAGRVSDILAGAANASSAEMTDVSMALQQAGTVANQFGVNIDDTATAIAMFANAGITGSDAGTLLKTALLSLTDQGKPAQRAIEELGLTIYDAQGRFVGLESLMGQLNKAAASMSDEQYQAATATLFGSDAMRLAGIAASQGAEQFANLRDAVTRQGQAAEVAAAQTEGLPGALERMQNTAEDAYLAVFDASQDYLVGGLDLFTKGIEKAGSALESGLGAGKVVFSGIASAAEPAASAVAGLASALEGIQTPLMAAGAVMALSKWQAFPEKVSMMGASMRASAGNAREWQQMLQKSGYTITRLDAAIYAATESTNKSVAKTATTFINAKEPLLEWRQNHINAAKTAQQAALASSNAWESADHIITQFGHRSAAGLASFAGNAKGAAAVAAQAGRSVVDFLGGPWNVALGAATIAVTAVIDAHTALAAAQDKVRESAANAAAVQRDLTLAVAGTTGALSEAGRKAAEAAAQNQLTEFMAKGQASDKLVYKVDTDEGLLGRMTFSDQYQADAEATRTRRAAYKELQDTFEELSMTEQQMYQAIAAGGPQYDALINKLRESGEAGGHAADQLAGVKRELDAQVAAAQRVEPATAQIAAGIGVLADSSASAEDRLSALKSVLEGMGMLPASAQDAMMSLAKTVDQVASSAQSAIVDGEGLGDALFDQSGKLQATDKNAQSLHDSLMSLSDRFLKAVADGNDAGEAFEVAKVGLAGLSDAYELLPDQLEALQQQYGLMPEVVETLVQLKGASDVETEVAIVWALIENMPNDKPIEMSIVSEDARRQLEELGVALDTTPDEKNTIIEARTEEARDKVKKFVDDIKDAPEEKKTKVEADVEQARRDIKSVSDDLNALKDKNITVTTTRRTVSGNTGGRASGGRVQGLAAGGNVGYRLPTTGPGTEITDGFLGVTAEGMPLSRLDGGEWVINARSARRYDRQLAAMNAGTFPDVVPGLQALETGGRVLDSAALKSKIRFMDGTPYIMGGWSPAGVDCSGAVALTINTWQGRDPFESRMSTVTEGQWLASRGAEPGQGSSGDITIGWWDQGGGINGHTAMVLADGTFVESGGNTGGGFTIGKTAGPLTGRGFTDWMHFPNADTGATSVEVTDAGGRKQRSRSAVGFGSAARTHDVVSTLMALRLNGRATGGQLPTSGPGTGTRDGFGGVDSLGMPLVRLDGGEWVINARSSQRYHHQLAAMNAGTWPDTPGLWTGGRVPGGSVTSAVSGALSGASWAALTRAAEALPGATEALNKAAEAMTGVAERIDSNPTRYGLQVASLLLPEEFTGLRDAEQGLADTRAQAHADVLAMGEAEEELREARKELEKATAEGGGMSKQAARRLEDAERDLAKARASGKADRIEAAERKLARAREDASDDIDKNGAKNAQAIKKATQRVSDAELEVADAANTVAQISGNIYAAQITMAIEAAKAIFSVVNRIIEAVNRIKTLQAQAVAESAQAMAELVSVIDEMSQATARLHIQVAQDKLAQARAQWDLSRAQFDYQKTQMDGLVNIARAQAKLEAAREQSITIASTSVAALQRQIEEASRTGIFRWQELADASRAALNEQNALQHEVWQARAEAMAAEKSSAIQLLEAHKASAIAALQAASSVRTLQAQAAQLAAATGLARGMNVEKAQTGSRTAELYVKLAEAQGKKRQKWWSVSQKKTYQRQIEQIQAEIAQREASGKGLMSQLTVQEQAQARKAMEEAAFHMGLGREDAAKAALEASPLSKARRALDDLEEEKRIADWKKSIADIERSMGETKIEADYAPKIAQLQQEQLAWQAAAEMQKLEAAIDRSSSKTEVAALRKASEFYLNQFNTLLGSAGKQAEALQGVQSMIAHQLKLSQQQVKAAGMEPLPMPDFAAPPTVSSQFNQADVKGFIAGINDRGNVSATDAAQSAAPGDLAEMMKKIFAAPKTPSIRYSTPEEVQRAEQAQREAIASALDRQGGALEALAKALETKGKAAGPTFNITVPTEGTAEERLLNVFNQVAEGLGGRIGEVERKLAPSGADYFTR</sequence>
<gene>
    <name evidence="8" type="ORF">ATK06_0450</name>
</gene>
<dbReference type="PANTHER" id="PTHR37813:SF1">
    <property type="entry name" value="FELS-2 PROPHAGE PROTEIN"/>
    <property type="match status" value="1"/>
</dbReference>
<organism evidence="8 9">
    <name type="scientific">Corynebacterium renale</name>
    <dbReference type="NCBI Taxonomy" id="1724"/>
    <lineage>
        <taxon>Bacteria</taxon>
        <taxon>Bacillati</taxon>
        <taxon>Actinomycetota</taxon>
        <taxon>Actinomycetes</taxon>
        <taxon>Mycobacteriales</taxon>
        <taxon>Corynebacteriaceae</taxon>
        <taxon>Corynebacterium</taxon>
    </lineage>
</organism>
<dbReference type="RefSeq" id="WP_098388768.1">
    <property type="nucleotide sequence ID" value="NZ_LS483464.1"/>
</dbReference>
<comment type="caution">
    <text evidence="8">The sequence shown here is derived from an EMBL/GenBank/DDBJ whole genome shotgun (WGS) entry which is preliminary data.</text>
</comment>
<keyword evidence="5" id="KW-0788">Thiol protease</keyword>
<feature type="coiled-coil region" evidence="6">
    <location>
        <begin position="984"/>
        <end position="1011"/>
    </location>
</feature>
<feature type="domain" description="NlpC/P60" evidence="7">
    <location>
        <begin position="1116"/>
        <end position="1255"/>
    </location>
</feature>
<dbReference type="OrthoDB" id="4391734at2"/>
<dbReference type="GO" id="GO:0006508">
    <property type="term" value="P:proteolysis"/>
    <property type="evidence" value="ECO:0007669"/>
    <property type="project" value="UniProtKB-KW"/>
</dbReference>
<dbReference type="SUPFAM" id="SSF54001">
    <property type="entry name" value="Cysteine proteinases"/>
    <property type="match status" value="1"/>
</dbReference>
<keyword evidence="4" id="KW-0378">Hydrolase</keyword>
<evidence type="ECO:0000259" key="7">
    <source>
        <dbReference type="PROSITE" id="PS51935"/>
    </source>
</evidence>
<dbReference type="InterPro" id="IPR000064">
    <property type="entry name" value="NLP_P60_dom"/>
</dbReference>
<evidence type="ECO:0000256" key="4">
    <source>
        <dbReference type="ARBA" id="ARBA00022801"/>
    </source>
</evidence>
<reference evidence="8 9" key="1">
    <citation type="submission" date="2017-10" db="EMBL/GenBank/DDBJ databases">
        <title>Sequencing the genomes of 1000 actinobacteria strains.</title>
        <authorList>
            <person name="Klenk H.-P."/>
        </authorList>
    </citation>
    <scope>NUCLEOTIDE SEQUENCE [LARGE SCALE GENOMIC DNA]</scope>
    <source>
        <strain evidence="8 9">DSM 20688</strain>
    </source>
</reference>
<keyword evidence="9" id="KW-1185">Reference proteome</keyword>
<dbReference type="InterPro" id="IPR038765">
    <property type="entry name" value="Papain-like_cys_pep_sf"/>
</dbReference>